<feature type="compositionally biased region" description="Polar residues" evidence="8">
    <location>
        <begin position="357"/>
        <end position="379"/>
    </location>
</feature>
<evidence type="ECO:0000313" key="10">
    <source>
        <dbReference type="EMBL" id="OAA40330.1"/>
    </source>
</evidence>
<keyword evidence="5" id="KW-0833">Ubl conjugation pathway</keyword>
<feature type="compositionally biased region" description="Polar residues" evidence="8">
    <location>
        <begin position="329"/>
        <end position="349"/>
    </location>
</feature>
<dbReference type="GO" id="GO:0005829">
    <property type="term" value="C:cytosol"/>
    <property type="evidence" value="ECO:0007669"/>
    <property type="project" value="TreeGrafter"/>
</dbReference>
<feature type="compositionally biased region" description="Polar residues" evidence="8">
    <location>
        <begin position="745"/>
        <end position="760"/>
    </location>
</feature>
<evidence type="ECO:0000256" key="3">
    <source>
        <dbReference type="ARBA" id="ARBA00012759"/>
    </source>
</evidence>
<name>A0A167BRC0_METRR</name>
<dbReference type="InterPro" id="IPR028889">
    <property type="entry name" value="USP"/>
</dbReference>
<feature type="region of interest" description="Disordered" evidence="8">
    <location>
        <begin position="328"/>
        <end position="394"/>
    </location>
</feature>
<dbReference type="EMBL" id="AZHC01000019">
    <property type="protein sequence ID" value="OAA40330.1"/>
    <property type="molecule type" value="Genomic_DNA"/>
</dbReference>
<dbReference type="Proteomes" id="UP000243498">
    <property type="component" value="Unassembled WGS sequence"/>
</dbReference>
<evidence type="ECO:0000256" key="4">
    <source>
        <dbReference type="ARBA" id="ARBA00022670"/>
    </source>
</evidence>
<dbReference type="PROSITE" id="PS50235">
    <property type="entry name" value="USP_3"/>
    <property type="match status" value="1"/>
</dbReference>
<dbReference type="GO" id="GO:0016579">
    <property type="term" value="P:protein deubiquitination"/>
    <property type="evidence" value="ECO:0007669"/>
    <property type="project" value="InterPro"/>
</dbReference>
<feature type="compositionally biased region" description="Polar residues" evidence="8">
    <location>
        <begin position="614"/>
        <end position="641"/>
    </location>
</feature>
<proteinExistence type="inferred from homology"/>
<dbReference type="InterPro" id="IPR038765">
    <property type="entry name" value="Papain-like_cys_pep_sf"/>
</dbReference>
<evidence type="ECO:0000256" key="8">
    <source>
        <dbReference type="SAM" id="MobiDB-lite"/>
    </source>
</evidence>
<keyword evidence="4" id="KW-0645">Protease</keyword>
<dbReference type="OrthoDB" id="6287070at2759"/>
<feature type="compositionally biased region" description="Polar residues" evidence="8">
    <location>
        <begin position="775"/>
        <end position="796"/>
    </location>
</feature>
<dbReference type="GO" id="GO:0006508">
    <property type="term" value="P:proteolysis"/>
    <property type="evidence" value="ECO:0007669"/>
    <property type="project" value="UniProtKB-KW"/>
</dbReference>
<evidence type="ECO:0000259" key="9">
    <source>
        <dbReference type="PROSITE" id="PS50235"/>
    </source>
</evidence>
<dbReference type="InterPro" id="IPR001394">
    <property type="entry name" value="Peptidase_C19_UCH"/>
</dbReference>
<dbReference type="GO" id="GO:0004843">
    <property type="term" value="F:cysteine-type deubiquitinase activity"/>
    <property type="evidence" value="ECO:0007669"/>
    <property type="project" value="UniProtKB-EC"/>
</dbReference>
<dbReference type="OMA" id="AECGWED"/>
<feature type="region of interest" description="Disordered" evidence="8">
    <location>
        <begin position="1"/>
        <end position="42"/>
    </location>
</feature>
<feature type="compositionally biased region" description="Polar residues" evidence="8">
    <location>
        <begin position="687"/>
        <end position="718"/>
    </location>
</feature>
<dbReference type="Pfam" id="PF00443">
    <property type="entry name" value="UCH"/>
    <property type="match status" value="1"/>
</dbReference>
<keyword evidence="7" id="KW-0788">Thiol protease</keyword>
<feature type="compositionally biased region" description="Basic and acidic residues" evidence="8">
    <location>
        <begin position="1"/>
        <end position="16"/>
    </location>
</feature>
<dbReference type="AlphaFoldDB" id="A0A167BRC0"/>
<dbReference type="PANTHER" id="PTHR24006">
    <property type="entry name" value="UBIQUITIN CARBOXYL-TERMINAL HYDROLASE"/>
    <property type="match status" value="1"/>
</dbReference>
<dbReference type="PANTHER" id="PTHR24006:SF722">
    <property type="entry name" value="UBIQUITIN CARBOXYL-TERMINAL HYDROLASE 48"/>
    <property type="match status" value="1"/>
</dbReference>
<comment type="catalytic activity">
    <reaction evidence="1">
        <text>Thiol-dependent hydrolysis of ester, thioester, amide, peptide and isopeptide bonds formed by the C-terminal Gly of ubiquitin (a 76-residue protein attached to proteins as an intracellular targeting signal).</text>
        <dbReference type="EC" id="3.4.19.12"/>
    </reaction>
</comment>
<evidence type="ECO:0000313" key="11">
    <source>
        <dbReference type="Proteomes" id="UP000243498"/>
    </source>
</evidence>
<feature type="compositionally biased region" description="Basic and acidic residues" evidence="8">
    <location>
        <begin position="648"/>
        <end position="662"/>
    </location>
</feature>
<sequence length="846" mass="94227">MKEFPRKFLSLRDRNGTHRRSKSAPAGHKDKNADHSPIQARPLSTDTFRAMFKLDGSKQNSKSDSDENECDINKVELVQRHLEDMHISNVTTDYIKDILSTNIALGDPEQTADFIKLEQKSASGIIVPYDPSVHMLGAENRANVTCYLDSLLFAMFAKLEAFQCMLTSTFPADDARLKLVVLLRIWVNSLRSGKLIRTDLTKLLQESLSDCGWADAKLLEQQDTSEAFAFLTETLQLPLLSLQVDLFHQGKGDKDDHKVVYERLLNLAVPPDNEGKGIKLEDCLEEYFNARVDVLRDHEEAKKVSTDDKGDGSFFPIQTTFRLIRSEEGGTSSLTASPVDVTPSQQSLGQLMEKSDSQASTSYSIRQVNGPSHENSNADGGTPTRPSPRKRSTSVIQRVVLDEDGRPRSGEADVARNRSMRKGSTVVKAITIPAWQFFRLIPWHALTPNEPRSDSDVASNFDQRPMVGICLKRYAMTDFGQPQRQNTFIDIPDSLRLPHFMLTGGPKLDEDVHGLSTEYKLVLQSVVCHRGDSLHSGHYISFARVAPKLLTGNRRHDFDPPPDYEEAQWVKFDDLETESRITYVDDIKQALKAEMPYLLFYQILPTVDIPRGSTDGTETNPPSYNESKTSMELNGDLSSSAFGRLSGNHRDDLQVIESDPRSKPPSIRLSSDTDYPAKGSFEPSWVMSHTDSTPNASRRESLVNTESPAITPDDNSPIITPGDEPTASRLTRAASRFALGRQSRPESQSGDGRISFSMTRLSGLMKTSKEPLNELATSNASQTSAFNLTGPMSETSYKGPDSPVEGEKPVVAPQPQKHKHRGKTRDKDKAEKHKSGEQPERECTVM</sequence>
<feature type="compositionally biased region" description="Basic and acidic residues" evidence="8">
    <location>
        <begin position="825"/>
        <end position="846"/>
    </location>
</feature>
<dbReference type="InterPro" id="IPR050164">
    <property type="entry name" value="Peptidase_C19"/>
</dbReference>
<reference evidence="10 11" key="1">
    <citation type="journal article" date="2016" name="Genome Biol. Evol.">
        <title>Divergent and convergent evolution of fungal pathogenicity.</title>
        <authorList>
            <person name="Shang Y."/>
            <person name="Xiao G."/>
            <person name="Zheng P."/>
            <person name="Cen K."/>
            <person name="Zhan S."/>
            <person name="Wang C."/>
        </authorList>
    </citation>
    <scope>NUCLEOTIDE SEQUENCE [LARGE SCALE GENOMIC DNA]</scope>
    <source>
        <strain evidence="10 11">RCEF 4871</strain>
    </source>
</reference>
<evidence type="ECO:0000256" key="2">
    <source>
        <dbReference type="ARBA" id="ARBA00009085"/>
    </source>
</evidence>
<protein>
    <recommendedName>
        <fullName evidence="3">ubiquitinyl hydrolase 1</fullName>
        <ecNumber evidence="3">3.4.19.12</ecNumber>
    </recommendedName>
</protein>
<feature type="domain" description="USP" evidence="9">
    <location>
        <begin position="136"/>
        <end position="604"/>
    </location>
</feature>
<comment type="similarity">
    <text evidence="2">Belongs to the peptidase C19 family.</text>
</comment>
<organism evidence="10 11">
    <name type="scientific">Metarhizium rileyi (strain RCEF 4871)</name>
    <name type="common">Nomuraea rileyi</name>
    <dbReference type="NCBI Taxonomy" id="1649241"/>
    <lineage>
        <taxon>Eukaryota</taxon>
        <taxon>Fungi</taxon>
        <taxon>Dikarya</taxon>
        <taxon>Ascomycota</taxon>
        <taxon>Pezizomycotina</taxon>
        <taxon>Sordariomycetes</taxon>
        <taxon>Hypocreomycetidae</taxon>
        <taxon>Hypocreales</taxon>
        <taxon>Clavicipitaceae</taxon>
        <taxon>Metarhizium</taxon>
    </lineage>
</organism>
<dbReference type="GO" id="GO:0005634">
    <property type="term" value="C:nucleus"/>
    <property type="evidence" value="ECO:0007669"/>
    <property type="project" value="UniProtKB-SubCell"/>
</dbReference>
<evidence type="ECO:0000256" key="1">
    <source>
        <dbReference type="ARBA" id="ARBA00000707"/>
    </source>
</evidence>
<keyword evidence="6 10" id="KW-0378">Hydrolase</keyword>
<evidence type="ECO:0000256" key="7">
    <source>
        <dbReference type="ARBA" id="ARBA00022807"/>
    </source>
</evidence>
<accession>A0A167BRC0</accession>
<feature type="region of interest" description="Disordered" evidence="8">
    <location>
        <begin position="610"/>
        <end position="846"/>
    </location>
</feature>
<evidence type="ECO:0000256" key="5">
    <source>
        <dbReference type="ARBA" id="ARBA00022786"/>
    </source>
</evidence>
<dbReference type="SUPFAM" id="SSF54001">
    <property type="entry name" value="Cysteine proteinases"/>
    <property type="match status" value="1"/>
</dbReference>
<evidence type="ECO:0000256" key="6">
    <source>
        <dbReference type="ARBA" id="ARBA00022801"/>
    </source>
</evidence>
<comment type="caution">
    <text evidence="10">The sequence shown here is derived from an EMBL/GenBank/DDBJ whole genome shotgun (WGS) entry which is preliminary data.</text>
</comment>
<gene>
    <name evidence="10" type="ORF">NOR_05891</name>
</gene>
<keyword evidence="11" id="KW-1185">Reference proteome</keyword>
<dbReference type="Gene3D" id="3.90.70.10">
    <property type="entry name" value="Cysteine proteinases"/>
    <property type="match status" value="2"/>
</dbReference>
<dbReference type="STRING" id="1081105.A0A167BRC0"/>
<dbReference type="EC" id="3.4.19.12" evidence="3"/>